<dbReference type="EMBL" id="MKIE01000010">
    <property type="protein sequence ID" value="OHW61604.1"/>
    <property type="molecule type" value="Genomic_DNA"/>
</dbReference>
<feature type="transmembrane region" description="Helical" evidence="6">
    <location>
        <begin position="201"/>
        <end position="218"/>
    </location>
</feature>
<feature type="transmembrane region" description="Helical" evidence="6">
    <location>
        <begin position="88"/>
        <end position="107"/>
    </location>
</feature>
<feature type="transmembrane region" description="Helical" evidence="6">
    <location>
        <begin position="175"/>
        <end position="195"/>
    </location>
</feature>
<accession>A0A1S1V534</accession>
<evidence type="ECO:0000313" key="8">
    <source>
        <dbReference type="Proteomes" id="UP000180254"/>
    </source>
</evidence>
<dbReference type="GO" id="GO:0022857">
    <property type="term" value="F:transmembrane transporter activity"/>
    <property type="evidence" value="ECO:0007669"/>
    <property type="project" value="InterPro"/>
</dbReference>
<feature type="transmembrane region" description="Helical" evidence="6">
    <location>
        <begin position="127"/>
        <end position="145"/>
    </location>
</feature>
<keyword evidence="5 6" id="KW-0472">Membrane</keyword>
<keyword evidence="3 6" id="KW-0812">Transmembrane</keyword>
<dbReference type="InterPro" id="IPR001851">
    <property type="entry name" value="ABC_transp_permease"/>
</dbReference>
<dbReference type="PANTHER" id="PTHR32196:SF69">
    <property type="entry name" value="BRANCHED-CHAIN AMINO ACID TRANSPORT SYSTEM, PERMEASE PROTEIN"/>
    <property type="match status" value="1"/>
</dbReference>
<dbReference type="GO" id="GO:0005886">
    <property type="term" value="C:plasma membrane"/>
    <property type="evidence" value="ECO:0007669"/>
    <property type="project" value="UniProtKB-SubCell"/>
</dbReference>
<evidence type="ECO:0000256" key="1">
    <source>
        <dbReference type="ARBA" id="ARBA00004651"/>
    </source>
</evidence>
<reference evidence="7 8" key="1">
    <citation type="submission" date="2016-09" db="EMBL/GenBank/DDBJ databases">
        <title>Genome sequence of Eubacterium angustum.</title>
        <authorList>
            <person name="Poehlein A."/>
            <person name="Daniel R."/>
        </authorList>
    </citation>
    <scope>NUCLEOTIDE SEQUENCE [LARGE SCALE GENOMIC DNA]</scope>
    <source>
        <strain evidence="7 8">DSM 1989</strain>
    </source>
</reference>
<dbReference type="CDD" id="cd06574">
    <property type="entry name" value="TM_PBP1_branched-chain-AA_like"/>
    <property type="match status" value="1"/>
</dbReference>
<keyword evidence="8" id="KW-1185">Reference proteome</keyword>
<evidence type="ECO:0000313" key="7">
    <source>
        <dbReference type="EMBL" id="OHW61604.1"/>
    </source>
</evidence>
<dbReference type="Pfam" id="PF02653">
    <property type="entry name" value="BPD_transp_2"/>
    <property type="match status" value="1"/>
</dbReference>
<feature type="transmembrane region" description="Helical" evidence="6">
    <location>
        <begin position="39"/>
        <end position="56"/>
    </location>
</feature>
<dbReference type="STRING" id="39480.EUAN_20420"/>
<dbReference type="AlphaFoldDB" id="A0A1S1V534"/>
<evidence type="ECO:0000256" key="5">
    <source>
        <dbReference type="ARBA" id="ARBA00023136"/>
    </source>
</evidence>
<name>A0A1S1V534_9FIRM</name>
<feature type="transmembrane region" description="Helical" evidence="6">
    <location>
        <begin position="255"/>
        <end position="272"/>
    </location>
</feature>
<evidence type="ECO:0000256" key="3">
    <source>
        <dbReference type="ARBA" id="ARBA00022692"/>
    </source>
</evidence>
<feature type="transmembrane region" description="Helical" evidence="6">
    <location>
        <begin position="230"/>
        <end position="249"/>
    </location>
</feature>
<evidence type="ECO:0000256" key="6">
    <source>
        <dbReference type="SAM" id="Phobius"/>
    </source>
</evidence>
<keyword evidence="4 6" id="KW-1133">Transmembrane helix</keyword>
<proteinExistence type="predicted"/>
<feature type="transmembrane region" description="Helical" evidence="6">
    <location>
        <begin position="6"/>
        <end position="27"/>
    </location>
</feature>
<evidence type="ECO:0000256" key="2">
    <source>
        <dbReference type="ARBA" id="ARBA00022475"/>
    </source>
</evidence>
<sequence>MVSSFWLGILEQGLIYGIMVLGVYITYRILDFPDLSVDGSFPLGAAVTAYCLVNGVDPYLALLYATLAGAAAGAVTGILHVKLGISNLLSGILVMTGLYSINLKVMGRPNIPLFNVETIFSSGVSPLIVIAIVAIGSKFVLDWYFSTKAGFMLKATGDNPQLVTTLGVDIGKMKIVGVMISNAIVALSGSVLAQRQTYSDAQMGVGIVVMGLASIIVGESLFRKIGFVKATTAVIVGSIIYRAAIAAALRTNLEPTDLKLVTAIIVIIFLGINNKGSIVKNWALGIFSKDGSLASEKEVG</sequence>
<gene>
    <name evidence="7" type="ORF">EUAN_20420</name>
</gene>
<organism evidence="7 8">
    <name type="scientific">Andreesenia angusta</name>
    <dbReference type="NCBI Taxonomy" id="39480"/>
    <lineage>
        <taxon>Bacteria</taxon>
        <taxon>Bacillati</taxon>
        <taxon>Bacillota</taxon>
        <taxon>Tissierellia</taxon>
        <taxon>Tissierellales</taxon>
        <taxon>Gottschalkiaceae</taxon>
        <taxon>Andreesenia</taxon>
    </lineage>
</organism>
<comment type="subcellular location">
    <subcellularLocation>
        <location evidence="1">Cell membrane</location>
        <topology evidence="1">Multi-pass membrane protein</topology>
    </subcellularLocation>
</comment>
<dbReference type="PANTHER" id="PTHR32196">
    <property type="entry name" value="ABC TRANSPORTER PERMEASE PROTEIN YPHD-RELATED-RELATED"/>
    <property type="match status" value="1"/>
</dbReference>
<comment type="caution">
    <text evidence="7">The sequence shown here is derived from an EMBL/GenBank/DDBJ whole genome shotgun (WGS) entry which is preliminary data.</text>
</comment>
<evidence type="ECO:0000256" key="4">
    <source>
        <dbReference type="ARBA" id="ARBA00022989"/>
    </source>
</evidence>
<protein>
    <submittedName>
        <fullName evidence="7">D-allose transporter subunit</fullName>
    </submittedName>
</protein>
<dbReference type="Proteomes" id="UP000180254">
    <property type="component" value="Unassembled WGS sequence"/>
</dbReference>
<keyword evidence="2" id="KW-1003">Cell membrane</keyword>